<evidence type="ECO:0000313" key="3">
    <source>
        <dbReference type="Proteomes" id="UP001152755"/>
    </source>
</evidence>
<gene>
    <name evidence="2" type="ORF">NVS88_06905</name>
</gene>
<dbReference type="InterPro" id="IPR025164">
    <property type="entry name" value="Toastrack_DUF4097"/>
</dbReference>
<name>A0A9X4RD54_9ACTN</name>
<evidence type="ECO:0000313" key="2">
    <source>
        <dbReference type="EMBL" id="MDG3014284.1"/>
    </source>
</evidence>
<keyword evidence="3" id="KW-1185">Reference proteome</keyword>
<feature type="domain" description="DUF4097" evidence="1">
    <location>
        <begin position="20"/>
        <end position="285"/>
    </location>
</feature>
<organism evidence="2 3">
    <name type="scientific">Speluncibacter jeojiensis</name>
    <dbReference type="NCBI Taxonomy" id="2710754"/>
    <lineage>
        <taxon>Bacteria</taxon>
        <taxon>Bacillati</taxon>
        <taxon>Actinomycetota</taxon>
        <taxon>Actinomycetes</taxon>
        <taxon>Mycobacteriales</taxon>
        <taxon>Speluncibacteraceae</taxon>
        <taxon>Speluncibacter</taxon>
    </lineage>
</organism>
<comment type="caution">
    <text evidence="2">The sequence shown here is derived from an EMBL/GenBank/DDBJ whole genome shotgun (WGS) entry which is preliminary data.</text>
</comment>
<dbReference type="Proteomes" id="UP001152755">
    <property type="component" value="Unassembled WGS sequence"/>
</dbReference>
<dbReference type="Pfam" id="PF13349">
    <property type="entry name" value="DUF4097"/>
    <property type="match status" value="1"/>
</dbReference>
<accession>A0A9X4RD54</accession>
<dbReference type="AlphaFoldDB" id="A0A9X4RD54"/>
<protein>
    <submittedName>
        <fullName evidence="2">DUF4097 domain-containing protein</fullName>
    </submittedName>
</protein>
<dbReference type="EMBL" id="JANRHA010000003">
    <property type="protein sequence ID" value="MDG3014284.1"/>
    <property type="molecule type" value="Genomic_DNA"/>
</dbReference>
<sequence length="288" mass="29866">MTTFDTPEPIHADVHLMVGTVRITASDRVDTVVEVRPRRDGNQSDIQAAENTTVRYSGGRLSVTAPKPTLPGGLRGILGFLGGGGSVEIDIALPTGSHVRGHGSATSFTGTGRLGECQMKTTAGNVDLDEVGPLVLNTVTGDVTVDRADGRCEVTNGSGSLRLGELNGPATVKNSNGDTYIAAGNDGLRVRAANGSITVDRARGTVTAKSANGRIRIGEMSGGALDLDTANGDLEIGIADGLAAWLDVNTFSGSVRNQMEPSEHPDPDADTVEVRARTAHGDITIRRS</sequence>
<proteinExistence type="predicted"/>
<reference evidence="2" key="1">
    <citation type="submission" date="2022-08" db="EMBL/GenBank/DDBJ databases">
        <title>Genome analysis of Corynebacteriales strain.</title>
        <authorList>
            <person name="Lee S.D."/>
        </authorList>
    </citation>
    <scope>NUCLEOTIDE SEQUENCE</scope>
    <source>
        <strain evidence="2">D3-21</strain>
    </source>
</reference>
<dbReference type="RefSeq" id="WP_332519500.1">
    <property type="nucleotide sequence ID" value="NZ_JANRHA010000003.1"/>
</dbReference>
<evidence type="ECO:0000259" key="1">
    <source>
        <dbReference type="Pfam" id="PF13349"/>
    </source>
</evidence>